<organism evidence="5 6">
    <name type="scientific">Microlunatus antarcticus</name>
    <dbReference type="NCBI Taxonomy" id="53388"/>
    <lineage>
        <taxon>Bacteria</taxon>
        <taxon>Bacillati</taxon>
        <taxon>Actinomycetota</taxon>
        <taxon>Actinomycetes</taxon>
        <taxon>Propionibacteriales</taxon>
        <taxon>Propionibacteriaceae</taxon>
        <taxon>Microlunatus</taxon>
    </lineage>
</organism>
<feature type="region of interest" description="Disordered" evidence="1">
    <location>
        <begin position="484"/>
        <end position="506"/>
    </location>
</feature>
<dbReference type="EMBL" id="JACHZG010000001">
    <property type="protein sequence ID" value="MBB3327521.1"/>
    <property type="molecule type" value="Genomic_DNA"/>
</dbReference>
<reference evidence="5 6" key="1">
    <citation type="submission" date="2020-08" db="EMBL/GenBank/DDBJ databases">
        <title>Sequencing the genomes of 1000 actinobacteria strains.</title>
        <authorList>
            <person name="Klenk H.-P."/>
        </authorList>
    </citation>
    <scope>NUCLEOTIDE SEQUENCE [LARGE SCALE GENOMIC DNA]</scope>
    <source>
        <strain evidence="5 6">DSM 11053</strain>
    </source>
</reference>
<evidence type="ECO:0000313" key="5">
    <source>
        <dbReference type="EMBL" id="MBB3327521.1"/>
    </source>
</evidence>
<keyword evidence="3" id="KW-0732">Signal</keyword>
<feature type="compositionally biased region" description="Low complexity" evidence="1">
    <location>
        <begin position="485"/>
        <end position="494"/>
    </location>
</feature>
<evidence type="ECO:0000256" key="1">
    <source>
        <dbReference type="SAM" id="MobiDB-lite"/>
    </source>
</evidence>
<dbReference type="InterPro" id="IPR033435">
    <property type="entry name" value="DUF5129"/>
</dbReference>
<comment type="caution">
    <text evidence="5">The sequence shown here is derived from an EMBL/GenBank/DDBJ whole genome shotgun (WGS) entry which is preliminary data.</text>
</comment>
<feature type="signal peptide" evidence="3">
    <location>
        <begin position="1"/>
        <end position="27"/>
    </location>
</feature>
<feature type="region of interest" description="Disordered" evidence="1">
    <location>
        <begin position="167"/>
        <end position="198"/>
    </location>
</feature>
<proteinExistence type="predicted"/>
<dbReference type="Gene3D" id="3.10.310.50">
    <property type="match status" value="1"/>
</dbReference>
<dbReference type="Proteomes" id="UP000565572">
    <property type="component" value="Unassembled WGS sequence"/>
</dbReference>
<dbReference type="Pfam" id="PF17173">
    <property type="entry name" value="DUF5129"/>
    <property type="match status" value="1"/>
</dbReference>
<feature type="compositionally biased region" description="Polar residues" evidence="1">
    <location>
        <begin position="182"/>
        <end position="198"/>
    </location>
</feature>
<keyword evidence="2" id="KW-1133">Transmembrane helix</keyword>
<name>A0A7W5JWT7_9ACTN</name>
<evidence type="ECO:0000313" key="6">
    <source>
        <dbReference type="Proteomes" id="UP000565572"/>
    </source>
</evidence>
<accession>A0A7W5JWT7</accession>
<evidence type="ECO:0000256" key="3">
    <source>
        <dbReference type="SAM" id="SignalP"/>
    </source>
</evidence>
<feature type="domain" description="DUF5129" evidence="4">
    <location>
        <begin position="37"/>
        <end position="163"/>
    </location>
</feature>
<protein>
    <recommendedName>
        <fullName evidence="4">DUF5129 domain-containing protein</fullName>
    </recommendedName>
</protein>
<evidence type="ECO:0000259" key="4">
    <source>
        <dbReference type="Pfam" id="PF17173"/>
    </source>
</evidence>
<keyword evidence="2" id="KW-0472">Membrane</keyword>
<feature type="chain" id="PRO_5030573610" description="DUF5129 domain-containing protein" evidence="3">
    <location>
        <begin position="28"/>
        <end position="506"/>
    </location>
</feature>
<feature type="transmembrane region" description="Helical" evidence="2">
    <location>
        <begin position="202"/>
        <end position="223"/>
    </location>
</feature>
<evidence type="ECO:0000256" key="2">
    <source>
        <dbReference type="SAM" id="Phobius"/>
    </source>
</evidence>
<gene>
    <name evidence="5" type="ORF">FHX39_002465</name>
</gene>
<dbReference type="RefSeq" id="WP_183338803.1">
    <property type="nucleotide sequence ID" value="NZ_JACHZG010000001.1"/>
</dbReference>
<keyword evidence="6" id="KW-1185">Reference proteome</keyword>
<dbReference type="AlphaFoldDB" id="A0A7W5JWT7"/>
<keyword evidence="2" id="KW-0812">Transmembrane</keyword>
<sequence>MSLLRRACGVLAAAALVVAVPAGTALAASPTTRASLVFDDARILDDSSVVHDINALRNKAGVKVAVLTTGDDADVHKDTYDDDVLTYLEEHDDKAVLSSDGDGLRDGLILIAVSPDVRQVGVYAGDDVDLDSDGVEEVVAAVRPDARAGRWDDVVVGGAKKALAVTAAGEGTSSDEPDSDDQTYYPTSPENDPTDTTSPVPVGAIVGLVAGVGALIGAPWAVVAARRRRRRRAELLAWTPEPSAVADALRQWRDAIEQVQMTGYPDHPRDRSGRAAWTYDPAASVATLETLASDGPTLAQRVDPAAHARLTALLSPRRTLTAWVDDARFWAREAGWEERWEAELERLVGGPLAAFLGSVDALAGDRPGRRLTKIRTEAEALQASAAALDRSVRAGEVRPTDGLAEARALNRRIRTFAEEAAHTVGRGLSDRAKRNLLAGTSGHDPSLSPYLLGSLIAASASQDVSSGSAGDLFGTPGTGAGGFGASTTFNDSSSSGGGMTGGSGGF</sequence>
<feature type="compositionally biased region" description="Gly residues" evidence="1">
    <location>
        <begin position="495"/>
        <end position="506"/>
    </location>
</feature>